<proteinExistence type="predicted"/>
<dbReference type="KEGG" id="plyc:GXP70_04720"/>
<gene>
    <name evidence="1" type="ORF">GXP70_04720</name>
</gene>
<keyword evidence="2" id="KW-1185">Reference proteome</keyword>
<dbReference type="InterPro" id="IPR024469">
    <property type="entry name" value="DUF2538"/>
</dbReference>
<reference evidence="1 2" key="1">
    <citation type="submission" date="2020-01" db="EMBL/GenBank/DDBJ databases">
        <title>Paenibacillus sp. nov., isolated from tomato rhizosphere.</title>
        <authorList>
            <person name="Weon H.-Y."/>
            <person name="Lee S.A."/>
        </authorList>
    </citation>
    <scope>NUCLEOTIDE SEQUENCE [LARGE SCALE GENOMIC DNA]</scope>
    <source>
        <strain evidence="1 2">12200R-189</strain>
    </source>
</reference>
<evidence type="ECO:0000313" key="1">
    <source>
        <dbReference type="EMBL" id="QHT59340.1"/>
    </source>
</evidence>
<accession>A0A6C0FYQ3</accession>
<name>A0A6C0FYQ3_9BACL</name>
<organism evidence="1 2">
    <name type="scientific">Paenibacillus lycopersici</name>
    <dbReference type="NCBI Taxonomy" id="2704462"/>
    <lineage>
        <taxon>Bacteria</taxon>
        <taxon>Bacillati</taxon>
        <taxon>Bacillota</taxon>
        <taxon>Bacilli</taxon>
        <taxon>Bacillales</taxon>
        <taxon>Paenibacillaceae</taxon>
        <taxon>Paenibacillus</taxon>
    </lineage>
</organism>
<dbReference type="Pfam" id="PF10804">
    <property type="entry name" value="DUF2538"/>
    <property type="match status" value="1"/>
</dbReference>
<dbReference type="AlphaFoldDB" id="A0A6C0FYQ3"/>
<dbReference type="Proteomes" id="UP000476064">
    <property type="component" value="Chromosome"/>
</dbReference>
<protein>
    <submittedName>
        <fullName evidence="1">DUF2538 family protein</fullName>
    </submittedName>
</protein>
<sequence>MYFINDKHQQNFHWLLMQYPIANSNAEYQTGFYVVAHPEVFEYCSRNPVSDNHGPFDWFFETDDHSRLPVGLAHLVHAGLNLYNNHSAFALNVALSTWSQEQYHVFLQACELRRSVANCLVDIP</sequence>
<dbReference type="EMBL" id="CP048209">
    <property type="protein sequence ID" value="QHT59340.1"/>
    <property type="molecule type" value="Genomic_DNA"/>
</dbReference>
<evidence type="ECO:0000313" key="2">
    <source>
        <dbReference type="Proteomes" id="UP000476064"/>
    </source>
</evidence>